<feature type="non-terminal residue" evidence="1">
    <location>
        <position position="134"/>
    </location>
</feature>
<dbReference type="AlphaFoldDB" id="A0A699V1G6"/>
<gene>
    <name evidence="1" type="ORF">Tci_900559</name>
</gene>
<accession>A0A699V1G6</accession>
<sequence length="134" mass="14955">AIKGRDASLKSIKSKKTNIISEKKSIKAKYVVEIILLTNANKVAAEILKPVYPKPLVHDSEETTALSEVSRATMSKKPGHVQPINYDKLNALYSQFFPQKELSREQVYWQSPADVSTPTTSVKLFVKTRPAPSQ</sequence>
<reference evidence="1" key="1">
    <citation type="journal article" date="2019" name="Sci. Rep.">
        <title>Draft genome of Tanacetum cinerariifolium, the natural source of mosquito coil.</title>
        <authorList>
            <person name="Yamashiro T."/>
            <person name="Shiraishi A."/>
            <person name="Satake H."/>
            <person name="Nakayama K."/>
        </authorList>
    </citation>
    <scope>NUCLEOTIDE SEQUENCE</scope>
</reference>
<dbReference type="EMBL" id="BKCJ011386859">
    <property type="protein sequence ID" value="GFD28590.1"/>
    <property type="molecule type" value="Genomic_DNA"/>
</dbReference>
<name>A0A699V1G6_TANCI</name>
<organism evidence="1">
    <name type="scientific">Tanacetum cinerariifolium</name>
    <name type="common">Dalmatian daisy</name>
    <name type="synonym">Chrysanthemum cinerariifolium</name>
    <dbReference type="NCBI Taxonomy" id="118510"/>
    <lineage>
        <taxon>Eukaryota</taxon>
        <taxon>Viridiplantae</taxon>
        <taxon>Streptophyta</taxon>
        <taxon>Embryophyta</taxon>
        <taxon>Tracheophyta</taxon>
        <taxon>Spermatophyta</taxon>
        <taxon>Magnoliopsida</taxon>
        <taxon>eudicotyledons</taxon>
        <taxon>Gunneridae</taxon>
        <taxon>Pentapetalae</taxon>
        <taxon>asterids</taxon>
        <taxon>campanulids</taxon>
        <taxon>Asterales</taxon>
        <taxon>Asteraceae</taxon>
        <taxon>Asteroideae</taxon>
        <taxon>Anthemideae</taxon>
        <taxon>Anthemidinae</taxon>
        <taxon>Tanacetum</taxon>
    </lineage>
</organism>
<comment type="caution">
    <text evidence="1">The sequence shown here is derived from an EMBL/GenBank/DDBJ whole genome shotgun (WGS) entry which is preliminary data.</text>
</comment>
<proteinExistence type="predicted"/>
<protein>
    <submittedName>
        <fullName evidence="1">Uncharacterized protein</fullName>
    </submittedName>
</protein>
<feature type="non-terminal residue" evidence="1">
    <location>
        <position position="1"/>
    </location>
</feature>
<evidence type="ECO:0000313" key="1">
    <source>
        <dbReference type="EMBL" id="GFD28590.1"/>
    </source>
</evidence>